<evidence type="ECO:0000313" key="6">
    <source>
        <dbReference type="Proteomes" id="UP000479710"/>
    </source>
</evidence>
<dbReference type="Gene3D" id="3.40.50.2000">
    <property type="entry name" value="Glycogen Phosphorylase B"/>
    <property type="match status" value="2"/>
</dbReference>
<comment type="similarity">
    <text evidence="1 3">Belongs to the UDP-glycosyltransferase family.</text>
</comment>
<sequence length="514" mass="55248">MALTIMQGFHHLIPRSSPETEESPAMSAERTVVLYPGVGMSHLVPMIELAKVFVRHGLAVTVALVEPPRLELLGFSAAVARATADNPSVTFHVLPSPPPSGGNASNGAASNTGDHNIVQVMIRHVDAMNAPLRGFLRSLAPSVHALVVDMFCFGALDVAAELQLPVYFFYPSGAGAVAVLLNLPIMLARINDTGSSDSIVVCPGVPPFKASELPTIFNGGGAGETAECFLRMSERMAESRGILVNTFESLETRAVRALRDGLCVAGGRAMPSVYCVGPLVSGGAAAADTEHECLRWLDEQPDQSVVFLSFGSRGTFPKKQLEEIAAGLEGSEQRFLWVVRSPSVIIDDEAFAGVPPREPDLDELLPYGFLERTRGRGLVVRSWAPQVEVLRHRAAGAFVTHCGWNSTLEGVTAGVPLLCWPLYAEQRLNKVLIVEEMELGVEIEGYNEETVAAEEVEPKVRWVMASDGGRALRRRAAEAKDAAAEVLEEGGTSHMAFVQFLKDMQISNGRSISV</sequence>
<organism evidence="5 6">
    <name type="scientific">Oryza meyeriana var. granulata</name>
    <dbReference type="NCBI Taxonomy" id="110450"/>
    <lineage>
        <taxon>Eukaryota</taxon>
        <taxon>Viridiplantae</taxon>
        <taxon>Streptophyta</taxon>
        <taxon>Embryophyta</taxon>
        <taxon>Tracheophyta</taxon>
        <taxon>Spermatophyta</taxon>
        <taxon>Magnoliopsida</taxon>
        <taxon>Liliopsida</taxon>
        <taxon>Poales</taxon>
        <taxon>Poaceae</taxon>
        <taxon>BOP clade</taxon>
        <taxon>Oryzoideae</taxon>
        <taxon>Oryzeae</taxon>
        <taxon>Oryzinae</taxon>
        <taxon>Oryza</taxon>
        <taxon>Oryza meyeriana</taxon>
    </lineage>
</organism>
<reference evidence="5 6" key="1">
    <citation type="submission" date="2019-11" db="EMBL/GenBank/DDBJ databases">
        <title>Whole genome sequence of Oryza granulata.</title>
        <authorList>
            <person name="Li W."/>
        </authorList>
    </citation>
    <scope>NUCLEOTIDE SEQUENCE [LARGE SCALE GENOMIC DNA]</scope>
    <source>
        <strain evidence="6">cv. Menghai</strain>
        <tissue evidence="5">Leaf</tissue>
    </source>
</reference>
<dbReference type="Proteomes" id="UP000479710">
    <property type="component" value="Unassembled WGS sequence"/>
</dbReference>
<dbReference type="InterPro" id="IPR002213">
    <property type="entry name" value="UDP_glucos_trans"/>
</dbReference>
<keyword evidence="2 3" id="KW-0808">Transferase</keyword>
<evidence type="ECO:0000256" key="1">
    <source>
        <dbReference type="ARBA" id="ARBA00009995"/>
    </source>
</evidence>
<dbReference type="PROSITE" id="PS00375">
    <property type="entry name" value="UDPGT"/>
    <property type="match status" value="1"/>
</dbReference>
<evidence type="ECO:0000256" key="2">
    <source>
        <dbReference type="ARBA" id="ARBA00022679"/>
    </source>
</evidence>
<dbReference type="AlphaFoldDB" id="A0A6G1D3G8"/>
<proteinExistence type="inferred from homology"/>
<dbReference type="OrthoDB" id="5835829at2759"/>
<gene>
    <name evidence="5" type="ORF">E2562_013550</name>
</gene>
<dbReference type="InterPro" id="IPR050481">
    <property type="entry name" value="UDP-glycosyltransf_plant"/>
</dbReference>
<keyword evidence="6" id="KW-1185">Reference proteome</keyword>
<name>A0A6G1D3G8_9ORYZ</name>
<dbReference type="EMBL" id="SPHZ02000007">
    <property type="protein sequence ID" value="KAF0906970.1"/>
    <property type="molecule type" value="Genomic_DNA"/>
</dbReference>
<dbReference type="PANTHER" id="PTHR48048:SF89">
    <property type="entry name" value="GLYCOSYLTRANSFERASE"/>
    <property type="match status" value="1"/>
</dbReference>
<dbReference type="GO" id="GO:0035251">
    <property type="term" value="F:UDP-glucosyltransferase activity"/>
    <property type="evidence" value="ECO:0007669"/>
    <property type="project" value="InterPro"/>
</dbReference>
<dbReference type="FunFam" id="3.40.50.2000:FF:000020">
    <property type="entry name" value="Glycosyltransferase"/>
    <property type="match status" value="1"/>
</dbReference>
<evidence type="ECO:0000256" key="4">
    <source>
        <dbReference type="RuleBase" id="RU362057"/>
    </source>
</evidence>
<dbReference type="CDD" id="cd03784">
    <property type="entry name" value="GT1_Gtf-like"/>
    <property type="match status" value="1"/>
</dbReference>
<dbReference type="Pfam" id="PF00201">
    <property type="entry name" value="UDPGT"/>
    <property type="match status" value="1"/>
</dbReference>
<keyword evidence="3" id="KW-0328">Glycosyltransferase</keyword>
<evidence type="ECO:0000256" key="3">
    <source>
        <dbReference type="RuleBase" id="RU003718"/>
    </source>
</evidence>
<dbReference type="PANTHER" id="PTHR48048">
    <property type="entry name" value="GLYCOSYLTRANSFERASE"/>
    <property type="match status" value="1"/>
</dbReference>
<dbReference type="EC" id="2.4.1.-" evidence="4"/>
<accession>A0A6G1D3G8</accession>
<evidence type="ECO:0000313" key="5">
    <source>
        <dbReference type="EMBL" id="KAF0906970.1"/>
    </source>
</evidence>
<comment type="caution">
    <text evidence="5">The sequence shown here is derived from an EMBL/GenBank/DDBJ whole genome shotgun (WGS) entry which is preliminary data.</text>
</comment>
<dbReference type="SUPFAM" id="SSF53756">
    <property type="entry name" value="UDP-Glycosyltransferase/glycogen phosphorylase"/>
    <property type="match status" value="1"/>
</dbReference>
<dbReference type="InterPro" id="IPR035595">
    <property type="entry name" value="UDP_glycos_trans_CS"/>
</dbReference>
<protein>
    <recommendedName>
        <fullName evidence="4">Glycosyltransferase</fullName>
        <ecNumber evidence="4">2.4.1.-</ecNumber>
    </recommendedName>
</protein>